<dbReference type="EMBL" id="LAZR01053287">
    <property type="protein sequence ID" value="KKK81073.1"/>
    <property type="molecule type" value="Genomic_DNA"/>
</dbReference>
<evidence type="ECO:0000256" key="3">
    <source>
        <dbReference type="ARBA" id="ARBA00022840"/>
    </source>
</evidence>
<dbReference type="GO" id="GO:0016884">
    <property type="term" value="F:carbon-nitrogen ligase activity, with glutamine as amido-N-donor"/>
    <property type="evidence" value="ECO:0007669"/>
    <property type="project" value="InterPro"/>
</dbReference>
<evidence type="ECO:0000256" key="4">
    <source>
        <dbReference type="ARBA" id="ARBA00022917"/>
    </source>
</evidence>
<protein>
    <recommendedName>
        <fullName evidence="7">Asn/Gln amidotransferase domain-containing protein</fullName>
    </recommendedName>
</protein>
<dbReference type="Pfam" id="PF02637">
    <property type="entry name" value="GatB_Yqey"/>
    <property type="match status" value="1"/>
</dbReference>
<keyword evidence="2" id="KW-0547">Nucleotide-binding</keyword>
<feature type="domain" description="Asn/Gln amidotransferase" evidence="7">
    <location>
        <begin position="2"/>
        <end position="75"/>
    </location>
</feature>
<dbReference type="InterPro" id="IPR018027">
    <property type="entry name" value="Asn/Gln_amidotransferase"/>
</dbReference>
<dbReference type="GO" id="GO:0005524">
    <property type="term" value="F:ATP binding"/>
    <property type="evidence" value="ECO:0007669"/>
    <property type="project" value="UniProtKB-KW"/>
</dbReference>
<keyword evidence="4" id="KW-0648">Protein biosynthesis</keyword>
<keyword evidence="1" id="KW-0436">Ligase</keyword>
<dbReference type="AlphaFoldDB" id="A0A0F8YI45"/>
<evidence type="ECO:0000256" key="5">
    <source>
        <dbReference type="ARBA" id="ARBA00047380"/>
    </source>
</evidence>
<organism evidence="8">
    <name type="scientific">marine sediment metagenome</name>
    <dbReference type="NCBI Taxonomy" id="412755"/>
    <lineage>
        <taxon>unclassified sequences</taxon>
        <taxon>metagenomes</taxon>
        <taxon>ecological metagenomes</taxon>
    </lineage>
</organism>
<evidence type="ECO:0000259" key="7">
    <source>
        <dbReference type="Pfam" id="PF02637"/>
    </source>
</evidence>
<dbReference type="FunFam" id="1.10.10.410:FF:000001">
    <property type="entry name" value="Aspartyl/glutamyl-tRNA(Asn/Gln) amidotransferase subunit B"/>
    <property type="match status" value="1"/>
</dbReference>
<evidence type="ECO:0000313" key="8">
    <source>
        <dbReference type="EMBL" id="KKK81073.1"/>
    </source>
</evidence>
<proteinExistence type="predicted"/>
<dbReference type="InterPro" id="IPR023168">
    <property type="entry name" value="GatB_Yqey_C_2"/>
</dbReference>
<dbReference type="Gene3D" id="1.10.10.410">
    <property type="match status" value="1"/>
</dbReference>
<feature type="non-terminal residue" evidence="8">
    <location>
        <position position="1"/>
    </location>
</feature>
<keyword evidence="3" id="KW-0067">ATP-binding</keyword>
<gene>
    <name evidence="8" type="ORF">LCGC14_2817130</name>
</gene>
<dbReference type="SUPFAM" id="SSF89095">
    <property type="entry name" value="GatB/YqeY motif"/>
    <property type="match status" value="1"/>
</dbReference>
<evidence type="ECO:0000256" key="6">
    <source>
        <dbReference type="ARBA" id="ARBA00047913"/>
    </source>
</evidence>
<name>A0A0F8YI45_9ZZZZ</name>
<comment type="caution">
    <text evidence="8">The sequence shown here is derived from an EMBL/GenBank/DDBJ whole genome shotgun (WGS) entry which is preliminary data.</text>
</comment>
<dbReference type="InterPro" id="IPR003789">
    <property type="entry name" value="Asn/Gln_tRNA_amidoTrase-B-like"/>
</dbReference>
<comment type="catalytic activity">
    <reaction evidence="6">
        <text>L-glutamyl-tRNA(Gln) + L-glutamine + ATP + H2O = L-glutaminyl-tRNA(Gln) + L-glutamate + ADP + phosphate + H(+)</text>
        <dbReference type="Rhea" id="RHEA:17521"/>
        <dbReference type="Rhea" id="RHEA-COMP:9681"/>
        <dbReference type="Rhea" id="RHEA-COMP:9684"/>
        <dbReference type="ChEBI" id="CHEBI:15377"/>
        <dbReference type="ChEBI" id="CHEBI:15378"/>
        <dbReference type="ChEBI" id="CHEBI:29985"/>
        <dbReference type="ChEBI" id="CHEBI:30616"/>
        <dbReference type="ChEBI" id="CHEBI:43474"/>
        <dbReference type="ChEBI" id="CHEBI:58359"/>
        <dbReference type="ChEBI" id="CHEBI:78520"/>
        <dbReference type="ChEBI" id="CHEBI:78521"/>
        <dbReference type="ChEBI" id="CHEBI:456216"/>
    </reaction>
</comment>
<accession>A0A0F8YI45</accession>
<reference evidence="8" key="1">
    <citation type="journal article" date="2015" name="Nature">
        <title>Complex archaea that bridge the gap between prokaryotes and eukaryotes.</title>
        <authorList>
            <person name="Spang A."/>
            <person name="Saw J.H."/>
            <person name="Jorgensen S.L."/>
            <person name="Zaremba-Niedzwiedzka K."/>
            <person name="Martijn J."/>
            <person name="Lind A.E."/>
            <person name="van Eijk R."/>
            <person name="Schleper C."/>
            <person name="Guy L."/>
            <person name="Ettema T.J."/>
        </authorList>
    </citation>
    <scope>NUCLEOTIDE SEQUENCE</scope>
</reference>
<comment type="catalytic activity">
    <reaction evidence="5">
        <text>L-aspartyl-tRNA(Asn) + L-glutamine + ATP + H2O = L-asparaginyl-tRNA(Asn) + L-glutamate + ADP + phosphate + 2 H(+)</text>
        <dbReference type="Rhea" id="RHEA:14513"/>
        <dbReference type="Rhea" id="RHEA-COMP:9674"/>
        <dbReference type="Rhea" id="RHEA-COMP:9677"/>
        <dbReference type="ChEBI" id="CHEBI:15377"/>
        <dbReference type="ChEBI" id="CHEBI:15378"/>
        <dbReference type="ChEBI" id="CHEBI:29985"/>
        <dbReference type="ChEBI" id="CHEBI:30616"/>
        <dbReference type="ChEBI" id="CHEBI:43474"/>
        <dbReference type="ChEBI" id="CHEBI:58359"/>
        <dbReference type="ChEBI" id="CHEBI:78515"/>
        <dbReference type="ChEBI" id="CHEBI:78516"/>
        <dbReference type="ChEBI" id="CHEBI:456216"/>
    </reaction>
</comment>
<evidence type="ECO:0000256" key="2">
    <source>
        <dbReference type="ARBA" id="ARBA00022741"/>
    </source>
</evidence>
<dbReference type="GO" id="GO:0006412">
    <property type="term" value="P:translation"/>
    <property type="evidence" value="ECO:0007669"/>
    <property type="project" value="UniProtKB-KW"/>
</dbReference>
<evidence type="ECO:0000256" key="1">
    <source>
        <dbReference type="ARBA" id="ARBA00022598"/>
    </source>
</evidence>
<sequence>LDPGSLAEGMDLLKETGEDIILNQVKEALDKYPEKVQEYHRGKKGLLGLFMGEVMKLSGGKADPAIANKMILEELLNRKQ</sequence>